<evidence type="ECO:0000256" key="2">
    <source>
        <dbReference type="ARBA" id="ARBA00022643"/>
    </source>
</evidence>
<accession>A0ABQ0BD68</accession>
<dbReference type="EMBL" id="BAABYW010000001">
    <property type="protein sequence ID" value="GAA6409410.1"/>
    <property type="molecule type" value="Genomic_DNA"/>
</dbReference>
<gene>
    <name evidence="4" type="ORF">K040078D81_35270</name>
</gene>
<dbReference type="Gene3D" id="3.40.50.360">
    <property type="match status" value="1"/>
</dbReference>
<comment type="caution">
    <text evidence="4">The sequence shown here is derived from an EMBL/GenBank/DDBJ whole genome shotgun (WGS) entry which is preliminary data.</text>
</comment>
<organism evidence="4 5">
    <name type="scientific">Blautia hominis</name>
    <dbReference type="NCBI Taxonomy" id="2025493"/>
    <lineage>
        <taxon>Bacteria</taxon>
        <taxon>Bacillati</taxon>
        <taxon>Bacillota</taxon>
        <taxon>Clostridia</taxon>
        <taxon>Lachnospirales</taxon>
        <taxon>Lachnospiraceae</taxon>
        <taxon>Blautia</taxon>
    </lineage>
</organism>
<dbReference type="SUPFAM" id="SSF52218">
    <property type="entry name" value="Flavoproteins"/>
    <property type="match status" value="1"/>
</dbReference>
<feature type="domain" description="NADPH-dependent FMN reductase-like" evidence="3">
    <location>
        <begin position="4"/>
        <end position="131"/>
    </location>
</feature>
<dbReference type="Pfam" id="PF03358">
    <property type="entry name" value="FMN_red"/>
    <property type="match status" value="1"/>
</dbReference>
<dbReference type="InterPro" id="IPR029039">
    <property type="entry name" value="Flavoprotein-like_sf"/>
</dbReference>
<evidence type="ECO:0000256" key="1">
    <source>
        <dbReference type="ARBA" id="ARBA00022630"/>
    </source>
</evidence>
<dbReference type="InterPro" id="IPR005025">
    <property type="entry name" value="FMN_Rdtase-like_dom"/>
</dbReference>
<dbReference type="Proteomes" id="UP001600943">
    <property type="component" value="Unassembled WGS sequence"/>
</dbReference>
<reference evidence="4 5" key="1">
    <citation type="submission" date="2024-04" db="EMBL/GenBank/DDBJ databases">
        <title>Defined microbial consortia suppress multidrug-resistant proinflammatory Enterobacteriaceae via ecological control.</title>
        <authorList>
            <person name="Furuichi M."/>
            <person name="Kawaguchi T."/>
            <person name="Pust M."/>
            <person name="Yasuma K."/>
            <person name="Plichta D."/>
            <person name="Hasegawa N."/>
            <person name="Ohya T."/>
            <person name="Bhattarai S."/>
            <person name="Sasajima S."/>
            <person name="Aoto Y."/>
            <person name="Tuganbaev T."/>
            <person name="Yaginuma M."/>
            <person name="Ueda M."/>
            <person name="Okahashi N."/>
            <person name="Amafuji K."/>
            <person name="Kiridooshi Y."/>
            <person name="Sugita K."/>
            <person name="Strazar M."/>
            <person name="Skelly A."/>
            <person name="Suda W."/>
            <person name="Hattori M."/>
            <person name="Nakamoto N."/>
            <person name="Caballero S."/>
            <person name="Norman J."/>
            <person name="Olle B."/>
            <person name="Tanoue T."/>
            <person name="Arita M."/>
            <person name="Bucci V."/>
            <person name="Atarashi K."/>
            <person name="Xavier R."/>
            <person name="Honda K."/>
        </authorList>
    </citation>
    <scope>NUCLEOTIDE SEQUENCE [LARGE SCALE GENOMIC DNA]</scope>
    <source>
        <strain evidence="5">k04-0078-D8-1</strain>
    </source>
</reference>
<keyword evidence="1" id="KW-0285">Flavoprotein</keyword>
<evidence type="ECO:0000259" key="3">
    <source>
        <dbReference type="Pfam" id="PF03358"/>
    </source>
</evidence>
<keyword evidence="2" id="KW-0288">FMN</keyword>
<dbReference type="PANTHER" id="PTHR43278">
    <property type="entry name" value="NAD(P)H-DEPENDENT FMN-CONTAINING OXIDOREDUCTASE YWQN-RELATED"/>
    <property type="match status" value="1"/>
</dbReference>
<sequence length="179" mass="19435">MGKNILVISFSLRKRSNSELLADSFMGGAKAAGHHVEKISIRDKRIDFCRGCLACQHTGRCVIGDDGNDIAGKMLAADVLVFATPIYYYEMSGQMKTMLDRANPLYFADYRFRDIYLLATAADEGGNAIEGALTGVKGWISCFEKARLAGAVFAGGVDQAGEIEKHPALEKAYQTGKEV</sequence>
<protein>
    <submittedName>
        <fullName evidence="4">NAD(P)H-dependent oxidoreductase</fullName>
    </submittedName>
</protein>
<dbReference type="RefSeq" id="WP_390407071.1">
    <property type="nucleotide sequence ID" value="NZ_BAABYW010000001.1"/>
</dbReference>
<name>A0ABQ0BD68_9FIRM</name>
<evidence type="ECO:0000313" key="4">
    <source>
        <dbReference type="EMBL" id="GAA6409410.1"/>
    </source>
</evidence>
<dbReference type="PANTHER" id="PTHR43278:SF4">
    <property type="entry name" value="NAD(P)H-DEPENDENT FMN-CONTAINING OXIDOREDUCTASE YWQN-RELATED"/>
    <property type="match status" value="1"/>
</dbReference>
<dbReference type="InterPro" id="IPR051796">
    <property type="entry name" value="ISF_SsuE-like"/>
</dbReference>
<evidence type="ECO:0000313" key="5">
    <source>
        <dbReference type="Proteomes" id="UP001600943"/>
    </source>
</evidence>
<keyword evidence="5" id="KW-1185">Reference proteome</keyword>
<proteinExistence type="predicted"/>